<dbReference type="RefSeq" id="WP_275683948.1">
    <property type="nucleotide sequence ID" value="NZ_JAJLJH010000006.1"/>
</dbReference>
<dbReference type="Pfam" id="PF02627">
    <property type="entry name" value="CMD"/>
    <property type="match status" value="1"/>
</dbReference>
<comment type="caution">
    <text evidence="3">The sequence shown here is derived from an EMBL/GenBank/DDBJ whole genome shotgun (WGS) entry which is preliminary data.</text>
</comment>
<dbReference type="InterPro" id="IPR050228">
    <property type="entry name" value="Carboxylesterase_BioH"/>
</dbReference>
<protein>
    <submittedName>
        <fullName evidence="3">Alpha/beta fold hydrolase</fullName>
    </submittedName>
</protein>
<dbReference type="PANTHER" id="PTHR43194:SF2">
    <property type="entry name" value="PEROXISOMAL MEMBRANE PROTEIN LPX1"/>
    <property type="match status" value="1"/>
</dbReference>
<dbReference type="EMBL" id="JAJLJH010000006">
    <property type="protein sequence ID" value="MCK9687904.1"/>
    <property type="molecule type" value="Genomic_DNA"/>
</dbReference>
<dbReference type="GO" id="GO:0016787">
    <property type="term" value="F:hydrolase activity"/>
    <property type="evidence" value="ECO:0007669"/>
    <property type="project" value="UniProtKB-KW"/>
</dbReference>
<feature type="domain" description="AB hydrolase-1" evidence="1">
    <location>
        <begin position="160"/>
        <end position="389"/>
    </location>
</feature>
<dbReference type="InterPro" id="IPR029032">
    <property type="entry name" value="AhpD-like"/>
</dbReference>
<feature type="domain" description="Carboxymuconolactone decarboxylase-like" evidence="2">
    <location>
        <begin position="36"/>
        <end position="118"/>
    </location>
</feature>
<dbReference type="PRINTS" id="PR00111">
    <property type="entry name" value="ABHYDROLASE"/>
</dbReference>
<dbReference type="SUPFAM" id="SSF69118">
    <property type="entry name" value="AhpD-like"/>
    <property type="match status" value="1"/>
</dbReference>
<name>A0A9X2C3B8_9BURK</name>
<reference evidence="3" key="1">
    <citation type="submission" date="2021-11" db="EMBL/GenBank/DDBJ databases">
        <title>BS-T2-15 a new species belonging to the Comamonadaceae family isolated from the soil of a French oak forest.</title>
        <authorList>
            <person name="Mieszkin S."/>
            <person name="Alain K."/>
        </authorList>
    </citation>
    <scope>NUCLEOTIDE SEQUENCE</scope>
    <source>
        <strain evidence="3">BS-T2-15</strain>
    </source>
</reference>
<dbReference type="PANTHER" id="PTHR43194">
    <property type="entry name" value="HYDROLASE ALPHA/BETA FOLD FAMILY"/>
    <property type="match status" value="1"/>
</dbReference>
<evidence type="ECO:0000259" key="2">
    <source>
        <dbReference type="Pfam" id="PF02627"/>
    </source>
</evidence>
<dbReference type="InterPro" id="IPR029058">
    <property type="entry name" value="AB_hydrolase_fold"/>
</dbReference>
<organism evidence="3 4">
    <name type="scientific">Scleromatobacter humisilvae</name>
    <dbReference type="NCBI Taxonomy" id="2897159"/>
    <lineage>
        <taxon>Bacteria</taxon>
        <taxon>Pseudomonadati</taxon>
        <taxon>Pseudomonadota</taxon>
        <taxon>Betaproteobacteria</taxon>
        <taxon>Burkholderiales</taxon>
        <taxon>Sphaerotilaceae</taxon>
        <taxon>Scleromatobacter</taxon>
    </lineage>
</organism>
<keyword evidence="4" id="KW-1185">Reference proteome</keyword>
<dbReference type="Proteomes" id="UP001139353">
    <property type="component" value="Unassembled WGS sequence"/>
</dbReference>
<proteinExistence type="predicted"/>
<evidence type="ECO:0000259" key="1">
    <source>
        <dbReference type="Pfam" id="PF00561"/>
    </source>
</evidence>
<dbReference type="SUPFAM" id="SSF53474">
    <property type="entry name" value="alpha/beta-Hydrolases"/>
    <property type="match status" value="1"/>
</dbReference>
<evidence type="ECO:0000313" key="4">
    <source>
        <dbReference type="Proteomes" id="UP001139353"/>
    </source>
</evidence>
<dbReference type="Pfam" id="PF00561">
    <property type="entry name" value="Abhydrolase_1"/>
    <property type="match status" value="1"/>
</dbReference>
<sequence length="406" mass="43674">MDREDDFDRGVKNRRAVLGDAWVDKSLDNANAFNADFQALITRYAWNDIWGRPGLDHTTRRLLVLGMTMGLARWEEFELHCGAAIRAGVPLAKIQETLMQGAIYCGVPAANTAFKLTQDILRHEGLLPPPERLSAGVRVATHHTFSAPQLRVTLQGDGAPIVLSHALGLDSAMWDDYAAHLAAGGAGVPHQVLRYDHRGHGGSGSPAGPYAMDDLVDDAARVIREWGRGPVTWVGLSMGAMVGQGLAIHHPELVGRLVLANTTSQYPEAAAANWAQRIATVNERGMAAVAEMVVERYLHADFRAAEPAATDAIRQRLLRDDAAGYAASCHAVAGVDWLDRLAQVRCPTLVIAGARDAGAPPAMGEAIAARIPGATLHVIEDASHLSVLETPDEFRRVVAAFLQKQS</sequence>
<dbReference type="Gene3D" id="3.40.50.1820">
    <property type="entry name" value="alpha/beta hydrolase"/>
    <property type="match status" value="1"/>
</dbReference>
<keyword evidence="3" id="KW-0378">Hydrolase</keyword>
<dbReference type="InterPro" id="IPR000073">
    <property type="entry name" value="AB_hydrolase_1"/>
</dbReference>
<evidence type="ECO:0000313" key="3">
    <source>
        <dbReference type="EMBL" id="MCK9687904.1"/>
    </source>
</evidence>
<dbReference type="InterPro" id="IPR003779">
    <property type="entry name" value="CMD-like"/>
</dbReference>
<accession>A0A9X2C3B8</accession>
<gene>
    <name evidence="3" type="ORF">LPC04_19545</name>
</gene>
<dbReference type="AlphaFoldDB" id="A0A9X2C3B8"/>
<dbReference type="Gene3D" id="1.20.1290.10">
    <property type="entry name" value="AhpD-like"/>
    <property type="match status" value="1"/>
</dbReference>
<dbReference type="GO" id="GO:0051920">
    <property type="term" value="F:peroxiredoxin activity"/>
    <property type="evidence" value="ECO:0007669"/>
    <property type="project" value="InterPro"/>
</dbReference>